<dbReference type="Proteomes" id="UP001208690">
    <property type="component" value="Unassembled WGS sequence"/>
</dbReference>
<evidence type="ECO:0000313" key="1">
    <source>
        <dbReference type="EMBL" id="MCV3274407.1"/>
    </source>
</evidence>
<comment type="caution">
    <text evidence="1">The sequence shown here is derived from an EMBL/GenBank/DDBJ whole genome shotgun (WGS) entry which is preliminary data.</text>
</comment>
<gene>
    <name evidence="1" type="ORF">MUB52_23510</name>
</gene>
<evidence type="ECO:0000313" key="2">
    <source>
        <dbReference type="Proteomes" id="UP001208690"/>
    </source>
</evidence>
<proteinExistence type="predicted"/>
<keyword evidence="2" id="KW-1185">Reference proteome</keyword>
<accession>A0ABT3BLG6</accession>
<organism evidence="1 2">
    <name type="scientific">Roseobacter sinensis</name>
    <dbReference type="NCBI Taxonomy" id="2931391"/>
    <lineage>
        <taxon>Bacteria</taxon>
        <taxon>Pseudomonadati</taxon>
        <taxon>Pseudomonadota</taxon>
        <taxon>Alphaproteobacteria</taxon>
        <taxon>Rhodobacterales</taxon>
        <taxon>Roseobacteraceae</taxon>
        <taxon>Roseobacter</taxon>
    </lineage>
</organism>
<sequence length="161" mass="17363">MGARSTGSFGNDDALEYVEGLPGFDAVIETVAVFWVQPKGLEAGEACAALAACDLLAAGLGRPPADLPELPNIRLRTVPEDTMERAKALVEHVRTTSELADLWEDETEVWHGSLDALLIRLTPSTPFTPLEPNLNPPADFIGHCYVCYESGTERDGLALEL</sequence>
<dbReference type="RefSeq" id="WP_263846610.1">
    <property type="nucleotide sequence ID" value="NZ_JALIEB010000044.1"/>
</dbReference>
<dbReference type="EMBL" id="JALIEB010000044">
    <property type="protein sequence ID" value="MCV3274407.1"/>
    <property type="molecule type" value="Genomic_DNA"/>
</dbReference>
<dbReference type="InterPro" id="IPR025355">
    <property type="entry name" value="DUF4259"/>
</dbReference>
<name>A0ABT3BLG6_9RHOB</name>
<protein>
    <submittedName>
        <fullName evidence="1">DUF4259 domain-containing protein</fullName>
    </submittedName>
</protein>
<dbReference type="Pfam" id="PF14078">
    <property type="entry name" value="DUF4259"/>
    <property type="match status" value="1"/>
</dbReference>
<reference evidence="1 2" key="1">
    <citation type="submission" date="2022-04" db="EMBL/GenBank/DDBJ databases">
        <title>Roseobacter sp. WL0113 is a bacterium isolated from neritic sediment.</title>
        <authorList>
            <person name="Wang L."/>
            <person name="He W."/>
            <person name="Zhang D.-F."/>
        </authorList>
    </citation>
    <scope>NUCLEOTIDE SEQUENCE [LARGE SCALE GENOMIC DNA]</scope>
    <source>
        <strain evidence="1 2">WL0113</strain>
    </source>
</reference>